<comment type="caution">
    <text evidence="1">The sequence shown here is derived from an EMBL/GenBank/DDBJ whole genome shotgun (WGS) entry which is preliminary data.</text>
</comment>
<sequence>MLPARTERLLNILFLGSDHFSIGTLQALLQATRLWGNIHVVTAGEKDVGRGKNGKRKVAPPLHNYALDKGLTVTTIPDQGIRDWQPPDAYTSPSPTNILITSSFGHILPSGLLSNHFPSSQTRLNVHPSILPQYRGAAPIQWAIANRDPSTGVSVQSLATGGGKMVDRGELWGVLEGVAIDGKDTYSTLLPRLATIGGDLLVKVLREIQAGTATSTPQTTSPPPPSTIASCPTAPTTKVRRAPKITHETVHINFLQQTAEEVEALFRGMSHQKSFPADHADTAVPGMRSPPSVSGGRVLIHTRSRGDVEGQEEGAGWIEVRRVQQAGKKELSARDWWNGLKLAKGNVLVLGSSSS</sequence>
<keyword evidence="2" id="KW-1185">Reference proteome</keyword>
<gene>
    <name evidence="1" type="ORF">QFC22_006654</name>
</gene>
<evidence type="ECO:0000313" key="2">
    <source>
        <dbReference type="Proteomes" id="UP001243375"/>
    </source>
</evidence>
<name>A0ACC2WGU4_9TREE</name>
<dbReference type="EMBL" id="JASBWU010000034">
    <property type="protein sequence ID" value="KAJ9111009.1"/>
    <property type="molecule type" value="Genomic_DNA"/>
</dbReference>
<protein>
    <submittedName>
        <fullName evidence="1">Uncharacterized protein</fullName>
    </submittedName>
</protein>
<dbReference type="Proteomes" id="UP001243375">
    <property type="component" value="Unassembled WGS sequence"/>
</dbReference>
<accession>A0ACC2WGU4</accession>
<evidence type="ECO:0000313" key="1">
    <source>
        <dbReference type="EMBL" id="KAJ9111009.1"/>
    </source>
</evidence>
<reference evidence="1" key="1">
    <citation type="submission" date="2023-04" db="EMBL/GenBank/DDBJ databases">
        <title>Draft Genome sequencing of Naganishia species isolated from polar environments using Oxford Nanopore Technology.</title>
        <authorList>
            <person name="Leo P."/>
            <person name="Venkateswaran K."/>
        </authorList>
    </citation>
    <scope>NUCLEOTIDE SEQUENCE</scope>
    <source>
        <strain evidence="1">MNA-CCFEE 5425</strain>
    </source>
</reference>
<organism evidence="1 2">
    <name type="scientific">Naganishia vaughanmartiniae</name>
    <dbReference type="NCBI Taxonomy" id="1424756"/>
    <lineage>
        <taxon>Eukaryota</taxon>
        <taxon>Fungi</taxon>
        <taxon>Dikarya</taxon>
        <taxon>Basidiomycota</taxon>
        <taxon>Agaricomycotina</taxon>
        <taxon>Tremellomycetes</taxon>
        <taxon>Filobasidiales</taxon>
        <taxon>Filobasidiaceae</taxon>
        <taxon>Naganishia</taxon>
    </lineage>
</organism>
<proteinExistence type="predicted"/>